<reference evidence="6 7" key="1">
    <citation type="submission" date="2024-04" db="EMBL/GenBank/DDBJ databases">
        <title>Novel species of the genus Ideonella isolated from streams.</title>
        <authorList>
            <person name="Lu H."/>
        </authorList>
    </citation>
    <scope>NUCLEOTIDE SEQUENCE [LARGE SCALE GENOMIC DNA]</scope>
    <source>
        <strain evidence="6 7">DXS29W</strain>
    </source>
</reference>
<dbReference type="PANTHER" id="PTHR46796:SF12">
    <property type="entry name" value="HTH-TYPE DNA-BINDING TRANSCRIPTIONAL ACTIVATOR EUTR"/>
    <property type="match status" value="1"/>
</dbReference>
<dbReference type="RefSeq" id="WP_341427269.1">
    <property type="nucleotide sequence ID" value="NZ_JBBUTG010000012.1"/>
</dbReference>
<evidence type="ECO:0000256" key="4">
    <source>
        <dbReference type="SAM" id="MobiDB-lite"/>
    </source>
</evidence>
<dbReference type="EMBL" id="JBBUTG010000012">
    <property type="protein sequence ID" value="MEK8032853.1"/>
    <property type="molecule type" value="Genomic_DNA"/>
</dbReference>
<keyword evidence="3" id="KW-0804">Transcription</keyword>
<gene>
    <name evidence="6" type="ORF">AACH06_18690</name>
</gene>
<keyword evidence="1" id="KW-0805">Transcription regulation</keyword>
<evidence type="ECO:0000313" key="7">
    <source>
        <dbReference type="Proteomes" id="UP001371218"/>
    </source>
</evidence>
<organism evidence="6 7">
    <name type="scientific">Ideonella lacteola</name>
    <dbReference type="NCBI Taxonomy" id="2984193"/>
    <lineage>
        <taxon>Bacteria</taxon>
        <taxon>Pseudomonadati</taxon>
        <taxon>Pseudomonadota</taxon>
        <taxon>Betaproteobacteria</taxon>
        <taxon>Burkholderiales</taxon>
        <taxon>Sphaerotilaceae</taxon>
        <taxon>Ideonella</taxon>
    </lineage>
</organism>
<dbReference type="PANTHER" id="PTHR46796">
    <property type="entry name" value="HTH-TYPE TRANSCRIPTIONAL ACTIVATOR RHAS-RELATED"/>
    <property type="match status" value="1"/>
</dbReference>
<keyword evidence="7" id="KW-1185">Reference proteome</keyword>
<dbReference type="SUPFAM" id="SSF46689">
    <property type="entry name" value="Homeodomain-like"/>
    <property type="match status" value="1"/>
</dbReference>
<dbReference type="Gene3D" id="1.10.10.60">
    <property type="entry name" value="Homeodomain-like"/>
    <property type="match status" value="1"/>
</dbReference>
<dbReference type="Pfam" id="PF12833">
    <property type="entry name" value="HTH_18"/>
    <property type="match status" value="1"/>
</dbReference>
<evidence type="ECO:0000256" key="3">
    <source>
        <dbReference type="ARBA" id="ARBA00023163"/>
    </source>
</evidence>
<protein>
    <submittedName>
        <fullName evidence="6">Helix-turn-helix domain-containing protein</fullName>
    </submittedName>
</protein>
<proteinExistence type="predicted"/>
<dbReference type="PROSITE" id="PS01124">
    <property type="entry name" value="HTH_ARAC_FAMILY_2"/>
    <property type="match status" value="1"/>
</dbReference>
<name>A0ABU9BTS1_9BURK</name>
<feature type="region of interest" description="Disordered" evidence="4">
    <location>
        <begin position="336"/>
        <end position="357"/>
    </location>
</feature>
<dbReference type="InterPro" id="IPR018060">
    <property type="entry name" value="HTH_AraC"/>
</dbReference>
<dbReference type="Proteomes" id="UP001371218">
    <property type="component" value="Unassembled WGS sequence"/>
</dbReference>
<evidence type="ECO:0000259" key="5">
    <source>
        <dbReference type="PROSITE" id="PS01124"/>
    </source>
</evidence>
<feature type="domain" description="HTH araC/xylS-type" evidence="5">
    <location>
        <begin position="240"/>
        <end position="341"/>
    </location>
</feature>
<keyword evidence="2" id="KW-0238">DNA-binding</keyword>
<evidence type="ECO:0000313" key="6">
    <source>
        <dbReference type="EMBL" id="MEK8032853.1"/>
    </source>
</evidence>
<dbReference type="SMART" id="SM00342">
    <property type="entry name" value="HTH_ARAC"/>
    <property type="match status" value="1"/>
</dbReference>
<comment type="caution">
    <text evidence="6">The sequence shown here is derived from an EMBL/GenBank/DDBJ whole genome shotgun (WGS) entry which is preliminary data.</text>
</comment>
<evidence type="ECO:0000256" key="2">
    <source>
        <dbReference type="ARBA" id="ARBA00023125"/>
    </source>
</evidence>
<dbReference type="InterPro" id="IPR050204">
    <property type="entry name" value="AraC_XylS_family_regulators"/>
</dbReference>
<sequence length="357" mass="39197">MSTICAHDAPAWQHQAWLANDVDEHAAHLRGWHQRYDQLTAGGFLGRLDELTIESAQVFREQTSQALRQRCDIRPDAVWCGITDRHDGSRIDGRLVGDGGVMVCGGAGHFELVSPAGHDILGVVVDRDRLLAHAAAIQVEIDGARLDPPAWLLPAAERRRRAQAKLRAVLALAPHAAPDMDPPPLAQHTAPHTGGVAGPPVGDWARLELTLLDAVVDLLAHADEPVEGRCNAAARRRLVQQVHEWLETHPDIVPSVPQLCERLHVSRRTLQYAFEAETAMSPVAYLRSIRLNGVRRLLRQGAVGSTSVRDAAAAWGFWNLSQFACDYRQQFGERPSETLQRSGASGFRPRVDRPATA</sequence>
<accession>A0ABU9BTS1</accession>
<evidence type="ECO:0000256" key="1">
    <source>
        <dbReference type="ARBA" id="ARBA00023015"/>
    </source>
</evidence>
<dbReference type="InterPro" id="IPR009057">
    <property type="entry name" value="Homeodomain-like_sf"/>
</dbReference>